<sequence>MKLEIFDPALCCPTGVCGPDVDPALTRIASDLHILKNKGINIHRYNLAQEPDPFVQKQEIAKLMGEKGTDILPVTMLDGKVVKSGEYPSRTELSEWLGISKETLQKGSKPSKVDISIN</sequence>
<reference evidence="1 2" key="1">
    <citation type="submission" date="2016-10" db="EMBL/GenBank/DDBJ databases">
        <authorList>
            <person name="de Groot N.N."/>
        </authorList>
    </citation>
    <scope>NUCLEOTIDE SEQUENCE [LARGE SCALE GENOMIC DNA]</scope>
    <source>
        <strain evidence="2">P4B,CCM 7963,CECT 7998,DSM 25260,IBRC-M 10614,KCTC 13821</strain>
    </source>
</reference>
<proteinExistence type="predicted"/>
<dbReference type="STRING" id="930129.SAMN05216352_110139"/>
<dbReference type="OrthoDB" id="9801358at2"/>
<dbReference type="InterPro" id="IPR010712">
    <property type="entry name" value="Arsenical-R_ArsD"/>
</dbReference>
<evidence type="ECO:0000313" key="1">
    <source>
        <dbReference type="EMBL" id="SDI69961.1"/>
    </source>
</evidence>
<protein>
    <submittedName>
        <fullName evidence="1">Arsenical resistance operon trans-acting repressor ArsD</fullName>
    </submittedName>
</protein>
<dbReference type="EMBL" id="FNDU01000010">
    <property type="protein sequence ID" value="SDI69961.1"/>
    <property type="molecule type" value="Genomic_DNA"/>
</dbReference>
<dbReference type="Pfam" id="PF06953">
    <property type="entry name" value="ArsD"/>
    <property type="match status" value="1"/>
</dbReference>
<name>A0A1G8MPS1_9BACI</name>
<keyword evidence="2" id="KW-1185">Reference proteome</keyword>
<dbReference type="Proteomes" id="UP000199017">
    <property type="component" value="Unassembled WGS sequence"/>
</dbReference>
<evidence type="ECO:0000313" key="2">
    <source>
        <dbReference type="Proteomes" id="UP000199017"/>
    </source>
</evidence>
<dbReference type="GO" id="GO:0003677">
    <property type="term" value="F:DNA binding"/>
    <property type="evidence" value="ECO:0007669"/>
    <property type="project" value="InterPro"/>
</dbReference>
<organism evidence="1 2">
    <name type="scientific">Alteribacillus bidgolensis</name>
    <dbReference type="NCBI Taxonomy" id="930129"/>
    <lineage>
        <taxon>Bacteria</taxon>
        <taxon>Bacillati</taxon>
        <taxon>Bacillota</taxon>
        <taxon>Bacilli</taxon>
        <taxon>Bacillales</taxon>
        <taxon>Bacillaceae</taxon>
        <taxon>Alteribacillus</taxon>
    </lineage>
</organism>
<dbReference type="GO" id="GO:0046685">
    <property type="term" value="P:response to arsenic-containing substance"/>
    <property type="evidence" value="ECO:0007669"/>
    <property type="project" value="InterPro"/>
</dbReference>
<dbReference type="GO" id="GO:0045892">
    <property type="term" value="P:negative regulation of DNA-templated transcription"/>
    <property type="evidence" value="ECO:0007669"/>
    <property type="project" value="InterPro"/>
</dbReference>
<dbReference type="Gene3D" id="3.40.30.10">
    <property type="entry name" value="Glutaredoxin"/>
    <property type="match status" value="1"/>
</dbReference>
<dbReference type="AlphaFoldDB" id="A0A1G8MPS1"/>
<dbReference type="RefSeq" id="WP_091586830.1">
    <property type="nucleotide sequence ID" value="NZ_FNDU01000010.1"/>
</dbReference>
<gene>
    <name evidence="1" type="ORF">SAMN05216352_110139</name>
</gene>
<dbReference type="NCBIfam" id="NF033727">
    <property type="entry name" value="chaperon_ArsD"/>
    <property type="match status" value="1"/>
</dbReference>
<accession>A0A1G8MPS1</accession>